<dbReference type="Proteomes" id="UP000538196">
    <property type="component" value="Unassembled WGS sequence"/>
</dbReference>
<reference evidence="2 3" key="1">
    <citation type="submission" date="2020-08" db="EMBL/GenBank/DDBJ databases">
        <title>Sequencing the genomes of 1000 actinobacteria strains.</title>
        <authorList>
            <person name="Klenk H.-P."/>
        </authorList>
    </citation>
    <scope>NUCLEOTIDE SEQUENCE [LARGE SCALE GENOMIC DNA]</scope>
    <source>
        <strain evidence="2 3">DSM 20146</strain>
    </source>
</reference>
<dbReference type="EMBL" id="JACHVP010000002">
    <property type="protein sequence ID" value="MBB2967706.1"/>
    <property type="molecule type" value="Genomic_DNA"/>
</dbReference>
<sequence length="210" mass="21908">MTAERDAVDALADAVRSMTVHADGTADRAHALDLVARAVTVRERADATLAALVDAARDAGATWQDIGRTLGTSRQAAFQRFGHPVDPRTGEPMDTTPLTGAAELATEIFGELAAARYDAVTARFDERMADALDSAGLGAVWAQVASAVGAFEGTGEPTSRRLGDLTVVDVPLRFEAGDLIGRVSLHPDRRVGGLFVLDPAQLQDASGGTA</sequence>
<dbReference type="Pfam" id="PF13026">
    <property type="entry name" value="DUF3887"/>
    <property type="match status" value="1"/>
</dbReference>
<protein>
    <recommendedName>
        <fullName evidence="1">DUF3887 domain-containing protein</fullName>
    </recommendedName>
</protein>
<name>A0A7W4UWV8_LEIAQ</name>
<evidence type="ECO:0000313" key="2">
    <source>
        <dbReference type="EMBL" id="MBB2967706.1"/>
    </source>
</evidence>
<gene>
    <name evidence="2" type="ORF">FHX33_002469</name>
</gene>
<accession>A0A7W4UWV8</accession>
<dbReference type="AlphaFoldDB" id="A0A7W4UWV8"/>
<evidence type="ECO:0000313" key="3">
    <source>
        <dbReference type="Proteomes" id="UP000538196"/>
    </source>
</evidence>
<comment type="caution">
    <text evidence="2">The sequence shown here is derived from an EMBL/GenBank/DDBJ whole genome shotgun (WGS) entry which is preliminary data.</text>
</comment>
<dbReference type="RefSeq" id="WP_221209571.1">
    <property type="nucleotide sequence ID" value="NZ_JACHVP010000002.1"/>
</dbReference>
<proteinExistence type="predicted"/>
<evidence type="ECO:0000259" key="1">
    <source>
        <dbReference type="Pfam" id="PF13026"/>
    </source>
</evidence>
<keyword evidence="3" id="KW-1185">Reference proteome</keyword>
<organism evidence="2 3">
    <name type="scientific">Leifsonia aquatica</name>
    <name type="common">Corynebacterium aquaticum</name>
    <dbReference type="NCBI Taxonomy" id="144185"/>
    <lineage>
        <taxon>Bacteria</taxon>
        <taxon>Bacillati</taxon>
        <taxon>Actinomycetota</taxon>
        <taxon>Actinomycetes</taxon>
        <taxon>Micrococcales</taxon>
        <taxon>Microbacteriaceae</taxon>
        <taxon>Leifsonia</taxon>
    </lineage>
</organism>
<dbReference type="InterPro" id="IPR024981">
    <property type="entry name" value="DUF3887"/>
</dbReference>
<dbReference type="Gene3D" id="3.10.450.590">
    <property type="match status" value="1"/>
</dbReference>
<feature type="domain" description="DUF3887" evidence="1">
    <location>
        <begin position="105"/>
        <end position="194"/>
    </location>
</feature>